<evidence type="ECO:0000313" key="1">
    <source>
        <dbReference type="EMBL" id="ACL03170.1"/>
    </source>
</evidence>
<dbReference type="AlphaFoldDB" id="B8FA74"/>
<evidence type="ECO:0000313" key="2">
    <source>
        <dbReference type="Proteomes" id="UP000000739"/>
    </source>
</evidence>
<protein>
    <submittedName>
        <fullName evidence="1">Uncharacterized protein</fullName>
    </submittedName>
</protein>
<keyword evidence="2" id="KW-1185">Reference proteome</keyword>
<dbReference type="HOGENOM" id="CLU_2492709_0_0_7"/>
<dbReference type="EMBL" id="CP001322">
    <property type="protein sequence ID" value="ACL03170.1"/>
    <property type="molecule type" value="Genomic_DNA"/>
</dbReference>
<accession>B8FA74</accession>
<sequence>MGSAAGGELPNCASGGDLLKGGKTCLRRVAYFFYPQQAAKKAPQKTLNGAWREGKFILILYLFKIITLSTEDTERKNSVSSVLSVV</sequence>
<reference evidence="1 2" key="1">
    <citation type="journal article" date="2012" name="Environ. Microbiol.">
        <title>The genome sequence of Desulfatibacillum alkenivorans AK-01: a blueprint for anaerobic alkane oxidation.</title>
        <authorList>
            <person name="Callaghan A.V."/>
            <person name="Morris B.E."/>
            <person name="Pereira I.A."/>
            <person name="McInerney M.J."/>
            <person name="Austin R.N."/>
            <person name="Groves J.T."/>
            <person name="Kukor J.J."/>
            <person name="Suflita J.M."/>
            <person name="Young L.Y."/>
            <person name="Zylstra G.J."/>
            <person name="Wawrik B."/>
        </authorList>
    </citation>
    <scope>NUCLEOTIDE SEQUENCE [LARGE SCALE GENOMIC DNA]</scope>
    <source>
        <strain evidence="1 2">AK-01</strain>
    </source>
</reference>
<dbReference type="Proteomes" id="UP000000739">
    <property type="component" value="Chromosome"/>
</dbReference>
<proteinExistence type="predicted"/>
<name>B8FA74_DESAL</name>
<gene>
    <name evidence="1" type="ordered locus">Dalk_1470</name>
</gene>
<organism evidence="1 2">
    <name type="scientific">Desulfatibacillum aliphaticivorans</name>
    <dbReference type="NCBI Taxonomy" id="218208"/>
    <lineage>
        <taxon>Bacteria</taxon>
        <taxon>Pseudomonadati</taxon>
        <taxon>Thermodesulfobacteriota</taxon>
        <taxon>Desulfobacteria</taxon>
        <taxon>Desulfobacterales</taxon>
        <taxon>Desulfatibacillaceae</taxon>
        <taxon>Desulfatibacillum</taxon>
    </lineage>
</organism>
<dbReference type="KEGG" id="dal:Dalk_1470"/>